<evidence type="ECO:0000313" key="2">
    <source>
        <dbReference type="Proteomes" id="UP000004810"/>
    </source>
</evidence>
<sequence length="53" mass="6220">DLCFRKMEIAIAVVQMEDKKIDKFNANAFKVFLVNEPCSSSRHEIRLQLPRCH</sequence>
<feature type="non-terminal residue" evidence="1">
    <location>
        <position position="1"/>
    </location>
</feature>
<comment type="caution">
    <text evidence="1">The sequence shown here is derived from an EMBL/GenBank/DDBJ whole genome shotgun (WGS) entry which is preliminary data.</text>
</comment>
<dbReference type="AlphaFoldDB" id="J9E2W1"/>
<dbReference type="EMBL" id="ADBV01008915">
    <property type="protein sequence ID" value="EJW76551.1"/>
    <property type="molecule type" value="Genomic_DNA"/>
</dbReference>
<dbReference type="Proteomes" id="UP000004810">
    <property type="component" value="Unassembled WGS sequence"/>
</dbReference>
<name>J9E2W1_WUCBA</name>
<proteinExistence type="predicted"/>
<reference evidence="2" key="1">
    <citation type="submission" date="2012-08" db="EMBL/GenBank/DDBJ databases">
        <title>The Genome Sequence of Wuchereria bancrofti.</title>
        <authorList>
            <person name="Nutman T.B."/>
            <person name="Fink D.L."/>
            <person name="Russ C."/>
            <person name="Young S."/>
            <person name="Zeng Q."/>
            <person name="Koehrsen M."/>
            <person name="Alvarado L."/>
            <person name="Berlin A."/>
            <person name="Chapman S.B."/>
            <person name="Chen Z."/>
            <person name="Freedman E."/>
            <person name="Gellesch M."/>
            <person name="Goldberg J."/>
            <person name="Griggs A."/>
            <person name="Gujja S."/>
            <person name="Heilman E.R."/>
            <person name="Heiman D."/>
            <person name="Hepburn T."/>
            <person name="Howarth C."/>
            <person name="Jen D."/>
            <person name="Larson L."/>
            <person name="Lewis B."/>
            <person name="Mehta T."/>
            <person name="Park D."/>
            <person name="Pearson M."/>
            <person name="Roberts A."/>
            <person name="Saif S."/>
            <person name="Shea T."/>
            <person name="Shenoy N."/>
            <person name="Sisk P."/>
            <person name="Stolte C."/>
            <person name="Sykes S."/>
            <person name="Walk T."/>
            <person name="White J."/>
            <person name="Yandava C."/>
            <person name="Haas B."/>
            <person name="Henn M.R."/>
            <person name="Nusbaum C."/>
            <person name="Birren B."/>
        </authorList>
    </citation>
    <scope>NUCLEOTIDE SEQUENCE [LARGE SCALE GENOMIC DNA]</scope>
    <source>
        <strain evidence="2">NA</strain>
    </source>
</reference>
<organism evidence="1 2">
    <name type="scientific">Wuchereria bancrofti</name>
    <dbReference type="NCBI Taxonomy" id="6293"/>
    <lineage>
        <taxon>Eukaryota</taxon>
        <taxon>Metazoa</taxon>
        <taxon>Ecdysozoa</taxon>
        <taxon>Nematoda</taxon>
        <taxon>Chromadorea</taxon>
        <taxon>Rhabditida</taxon>
        <taxon>Spirurina</taxon>
        <taxon>Spiruromorpha</taxon>
        <taxon>Filarioidea</taxon>
        <taxon>Onchocercidae</taxon>
        <taxon>Wuchereria</taxon>
    </lineage>
</organism>
<accession>J9E2W1</accession>
<gene>
    <name evidence="1" type="ORF">WUBG_12542</name>
</gene>
<protein>
    <submittedName>
        <fullName evidence="1">Uncharacterized protein</fullName>
    </submittedName>
</protein>
<feature type="non-terminal residue" evidence="1">
    <location>
        <position position="53"/>
    </location>
</feature>
<evidence type="ECO:0000313" key="1">
    <source>
        <dbReference type="EMBL" id="EJW76551.1"/>
    </source>
</evidence>